<dbReference type="PANTHER" id="PTHR43640">
    <property type="entry name" value="OS07G0260300 PROTEIN"/>
    <property type="match status" value="1"/>
</dbReference>
<dbReference type="InterPro" id="IPR000866">
    <property type="entry name" value="AhpC/TSA"/>
</dbReference>
<dbReference type="SUPFAM" id="SSF52833">
    <property type="entry name" value="Thioredoxin-like"/>
    <property type="match status" value="1"/>
</dbReference>
<protein>
    <submittedName>
        <fullName evidence="3">Peroxiredoxin</fullName>
    </submittedName>
</protein>
<dbReference type="InterPro" id="IPR047262">
    <property type="entry name" value="PRX-like1"/>
</dbReference>
<feature type="region of interest" description="Disordered" evidence="1">
    <location>
        <begin position="193"/>
        <end position="217"/>
    </location>
</feature>
<dbReference type="EMBL" id="FQYV01000016">
    <property type="protein sequence ID" value="SHJ42808.1"/>
    <property type="molecule type" value="Genomic_DNA"/>
</dbReference>
<proteinExistence type="predicted"/>
<reference evidence="4" key="1">
    <citation type="submission" date="2016-11" db="EMBL/GenBank/DDBJ databases">
        <authorList>
            <person name="Varghese N."/>
            <person name="Submissions S."/>
        </authorList>
    </citation>
    <scope>NUCLEOTIDE SEQUENCE [LARGE SCALE GENOMIC DNA]</scope>
    <source>
        <strain evidence="4">DSM 26349</strain>
    </source>
</reference>
<dbReference type="Gene3D" id="3.40.30.10">
    <property type="entry name" value="Glutaredoxin"/>
    <property type="match status" value="1"/>
</dbReference>
<sequence>MLTNQPHINHSKFVTLNRNLKSKLYLKMADTESTMLPLNTIAPDFTLLDAVSLNTVSLKDVRGEKGTVVMFICNHCPFVKHVNDEIVRICNDYRVTGFGFVAISSNDVEKYPEDSPIEMWRTAQRVGYPFPYLYDKTQEVAKAYDAACTPDFYLFDAELKLVYRGQLDNSRPGNGIPVNGRDLREALDNILNNNPQRKDQKPSMGCNIKWRKTTTQP</sequence>
<dbReference type="AlphaFoldDB" id="A0A1M6J7Z2"/>
<feature type="domain" description="Thioredoxin" evidence="2">
    <location>
        <begin position="36"/>
        <end position="192"/>
    </location>
</feature>
<evidence type="ECO:0000313" key="3">
    <source>
        <dbReference type="EMBL" id="SHJ42808.1"/>
    </source>
</evidence>
<dbReference type="GO" id="GO:0016209">
    <property type="term" value="F:antioxidant activity"/>
    <property type="evidence" value="ECO:0007669"/>
    <property type="project" value="InterPro"/>
</dbReference>
<gene>
    <name evidence="3" type="ORF">SAMN04487908_11663</name>
</gene>
<accession>A0A1M6J7Z2</accession>
<dbReference type="GO" id="GO:0016491">
    <property type="term" value="F:oxidoreductase activity"/>
    <property type="evidence" value="ECO:0007669"/>
    <property type="project" value="InterPro"/>
</dbReference>
<evidence type="ECO:0000259" key="2">
    <source>
        <dbReference type="PROSITE" id="PS51352"/>
    </source>
</evidence>
<dbReference type="Proteomes" id="UP000184172">
    <property type="component" value="Unassembled WGS sequence"/>
</dbReference>
<evidence type="ECO:0000256" key="1">
    <source>
        <dbReference type="SAM" id="MobiDB-lite"/>
    </source>
</evidence>
<dbReference type="CDD" id="cd02969">
    <property type="entry name" value="PRX_like1"/>
    <property type="match status" value="1"/>
</dbReference>
<dbReference type="PROSITE" id="PS51352">
    <property type="entry name" value="THIOREDOXIN_2"/>
    <property type="match status" value="1"/>
</dbReference>
<keyword evidence="4" id="KW-1185">Reference proteome</keyword>
<evidence type="ECO:0000313" key="4">
    <source>
        <dbReference type="Proteomes" id="UP000184172"/>
    </source>
</evidence>
<organism evidence="3 4">
    <name type="scientific">Aequorivita viscosa</name>
    <dbReference type="NCBI Taxonomy" id="797419"/>
    <lineage>
        <taxon>Bacteria</taxon>
        <taxon>Pseudomonadati</taxon>
        <taxon>Bacteroidota</taxon>
        <taxon>Flavobacteriia</taxon>
        <taxon>Flavobacteriales</taxon>
        <taxon>Flavobacteriaceae</taxon>
        <taxon>Aequorivita</taxon>
    </lineage>
</organism>
<dbReference type="PANTHER" id="PTHR43640:SF1">
    <property type="entry name" value="THIOREDOXIN-DEPENDENT PEROXIREDOXIN"/>
    <property type="match status" value="1"/>
</dbReference>
<dbReference type="STRING" id="797419.SAMN05216556_1163"/>
<dbReference type="InterPro" id="IPR036249">
    <property type="entry name" value="Thioredoxin-like_sf"/>
</dbReference>
<dbReference type="InterPro" id="IPR013766">
    <property type="entry name" value="Thioredoxin_domain"/>
</dbReference>
<name>A0A1M6J7Z2_9FLAO</name>
<dbReference type="Pfam" id="PF00578">
    <property type="entry name" value="AhpC-TSA"/>
    <property type="match status" value="1"/>
</dbReference>